<dbReference type="CDD" id="cd00161">
    <property type="entry name" value="beta-trefoil_Ricin-like"/>
    <property type="match status" value="1"/>
</dbReference>
<dbReference type="SUPFAM" id="SSF50370">
    <property type="entry name" value="Ricin B-like lectins"/>
    <property type="match status" value="1"/>
</dbReference>
<comment type="caution">
    <text evidence="2">The sequence shown here is derived from an EMBL/GenBank/DDBJ whole genome shotgun (WGS) entry which is preliminary data.</text>
</comment>
<feature type="compositionally biased region" description="Polar residues" evidence="1">
    <location>
        <begin position="382"/>
        <end position="394"/>
    </location>
</feature>
<evidence type="ECO:0000313" key="3">
    <source>
        <dbReference type="Proteomes" id="UP001498398"/>
    </source>
</evidence>
<protein>
    <submittedName>
        <fullName evidence="2">Uncharacterized protein</fullName>
    </submittedName>
</protein>
<accession>A0ABR1J9F0</accession>
<proteinExistence type="predicted"/>
<name>A0ABR1J9F0_9AGAR</name>
<evidence type="ECO:0000313" key="2">
    <source>
        <dbReference type="EMBL" id="KAK7454066.1"/>
    </source>
</evidence>
<dbReference type="InterPro" id="IPR035992">
    <property type="entry name" value="Ricin_B-like_lectins"/>
</dbReference>
<reference evidence="2 3" key="1">
    <citation type="submission" date="2024-01" db="EMBL/GenBank/DDBJ databases">
        <title>A draft genome for the cacao thread blight pathogen Marasmiellus scandens.</title>
        <authorList>
            <person name="Baruah I.K."/>
            <person name="Leung J."/>
            <person name="Bukari Y."/>
            <person name="Amoako-Attah I."/>
            <person name="Meinhardt L.W."/>
            <person name="Bailey B.A."/>
            <person name="Cohen S.P."/>
        </authorList>
    </citation>
    <scope>NUCLEOTIDE SEQUENCE [LARGE SCALE GENOMIC DNA]</scope>
    <source>
        <strain evidence="2 3">GH-19</strain>
    </source>
</reference>
<organism evidence="2 3">
    <name type="scientific">Marasmiellus scandens</name>
    <dbReference type="NCBI Taxonomy" id="2682957"/>
    <lineage>
        <taxon>Eukaryota</taxon>
        <taxon>Fungi</taxon>
        <taxon>Dikarya</taxon>
        <taxon>Basidiomycota</taxon>
        <taxon>Agaricomycotina</taxon>
        <taxon>Agaricomycetes</taxon>
        <taxon>Agaricomycetidae</taxon>
        <taxon>Agaricales</taxon>
        <taxon>Marasmiineae</taxon>
        <taxon>Omphalotaceae</taxon>
        <taxon>Marasmiellus</taxon>
    </lineage>
</organism>
<gene>
    <name evidence="2" type="ORF">VKT23_011579</name>
</gene>
<dbReference type="Gene3D" id="2.80.10.50">
    <property type="match status" value="1"/>
</dbReference>
<keyword evidence="3" id="KW-1185">Reference proteome</keyword>
<feature type="region of interest" description="Disordered" evidence="1">
    <location>
        <begin position="381"/>
        <end position="403"/>
    </location>
</feature>
<dbReference type="Proteomes" id="UP001498398">
    <property type="component" value="Unassembled WGS sequence"/>
</dbReference>
<evidence type="ECO:0000256" key="1">
    <source>
        <dbReference type="SAM" id="MobiDB-lite"/>
    </source>
</evidence>
<dbReference type="EMBL" id="JBANRG010000025">
    <property type="protein sequence ID" value="KAK7454066.1"/>
    <property type="molecule type" value="Genomic_DNA"/>
</dbReference>
<sequence>MLIITALRHKLFFLLERSQALYFRNGSSACSIQQDDASGDGPLRFNSFTQQVCVEDAVKLPGGKGAAKEQIFRSLCRVSDIYDDSGVNIPHEMTWNTKFVDRVSEVIDELNVSAALYIRCDAAGSGKTTPASFFDLHKFTESDINYWIQVKVTTQQLVCPDLTQFSPIKDTPSKLEFTRVYGDSFISGFTEGGEFNAIVSIKLRDKTQAKEAREQLKASVLKDGSVGKTSIDGEITIAVLRRGGGDIKDEKSWAVDIGNTKRSRYGVSEESHSFSCKDKCDPNRVHQLEKFPQLKSHGKHTGYVFYCIQQQPEFPIIHLALKNMIILDFILRLFLAPISEIEGGRSELVAKDNMAEFAEMNREAKEYYQRELDLYEQKMSEQHITSNTRNTTTAVDDDASSERSWASVDQKEITSSSSIPITPAVNAGNAEAPKHSIQLNRTSSTATTRFLGTPIPPNDLVPYKANIFGLEKARRDCRLELVKIVREISAVAEDPSIASDPCRTWQYLSPSLFRMLLPIVKNLDKERIAKEMILAMEASVKVQEQLRNDLTKVKSTLEETGEKLKAKEQLINELMYAGFFFMAEDFADICLGSPYGEWCPVPLNTPVRFRSFTTRKYIDFDFTGGHSLHMYQGLDHTNQKWIITRAGPIGFYIVHPASGRYLAAGNAGADGRVYLTANDYSGNVFTFERRDDDTVWIHLADRNSFAMKPEGKNYNNGTKIVMYPHFKSDDGWYVKKFEDLSDGA</sequence>